<proteinExistence type="predicted"/>
<evidence type="ECO:0000313" key="1">
    <source>
        <dbReference type="EMBL" id="KAF7378383.1"/>
    </source>
</evidence>
<protein>
    <recommendedName>
        <fullName evidence="3">F-box domain-containing protein</fullName>
    </recommendedName>
</protein>
<comment type="caution">
    <text evidence="1">The sequence shown here is derived from an EMBL/GenBank/DDBJ whole genome shotgun (WGS) entry which is preliminary data.</text>
</comment>
<accession>A0A8H6ZG68</accession>
<dbReference type="OrthoDB" id="2745898at2759"/>
<evidence type="ECO:0008006" key="3">
    <source>
        <dbReference type="Google" id="ProtNLM"/>
    </source>
</evidence>
<dbReference type="AlphaFoldDB" id="A0A8H6ZG68"/>
<name>A0A8H6ZG68_9AGAR</name>
<dbReference type="Proteomes" id="UP000623467">
    <property type="component" value="Unassembled WGS sequence"/>
</dbReference>
<gene>
    <name evidence="1" type="ORF">MSAN_00264700</name>
</gene>
<organism evidence="1 2">
    <name type="scientific">Mycena sanguinolenta</name>
    <dbReference type="NCBI Taxonomy" id="230812"/>
    <lineage>
        <taxon>Eukaryota</taxon>
        <taxon>Fungi</taxon>
        <taxon>Dikarya</taxon>
        <taxon>Basidiomycota</taxon>
        <taxon>Agaricomycotina</taxon>
        <taxon>Agaricomycetes</taxon>
        <taxon>Agaricomycetidae</taxon>
        <taxon>Agaricales</taxon>
        <taxon>Marasmiineae</taxon>
        <taxon>Mycenaceae</taxon>
        <taxon>Mycena</taxon>
    </lineage>
</organism>
<dbReference type="EMBL" id="JACAZH010000001">
    <property type="protein sequence ID" value="KAF7378383.1"/>
    <property type="molecule type" value="Genomic_DNA"/>
</dbReference>
<sequence>MGFLPQELIDAIVKLVPDKTTLLACSLTAPSFVVPSQRRIFHWISIQNATECERLAGILTQSPQLGPYVKRLALKIHDIPADSAPLALILSTTNRVERLVIRGRIINGKKIELTSNPSLIAFLSLESLLCVGLVKLGDVSSSIVTTVLERCEEVCLSEIDIVLEGEADESAGTPSRSIFHLDVYDRTNTIVSFLALPRQLCNLASITYLSTVSFEPSPSHHSLLTACAPTLEILEIVLDGSFALPTLPCLWHLELRTHGDITMTPAALPSAIEERSQAHSFNWGILDRNRAPEWSLLDKRLCEMHTQDRSGNVPKLVDVHFSLRYCRDSPWRYADFVADVKTRLPRVLEAGFLTFSHRESRYVWWTDDGCLSHSSRLFSTSDFHLCFDIGCRLGVVSGQVDTQRTSGTTLGRAEENFSLINKIFESLEFCSPPILPTPRMPCIRYRRKHISCSLSDSSHSKPPDSNVIQSMDALISTPGEWKMPVFRLQLRSHEVYIFGTYLMNSFHTSTNGSIPPHRSRLCISTSANYVWPISMSDAVVCLVYIRTLGSSFNASFHGPTRSLRGVYLDLFSNIIPACTLVSEEQIYLFAAAIAF</sequence>
<evidence type="ECO:0000313" key="2">
    <source>
        <dbReference type="Proteomes" id="UP000623467"/>
    </source>
</evidence>
<reference evidence="1" key="1">
    <citation type="submission" date="2020-05" db="EMBL/GenBank/DDBJ databases">
        <title>Mycena genomes resolve the evolution of fungal bioluminescence.</title>
        <authorList>
            <person name="Tsai I.J."/>
        </authorList>
    </citation>
    <scope>NUCLEOTIDE SEQUENCE</scope>
    <source>
        <strain evidence="1">160909Yilan</strain>
    </source>
</reference>
<keyword evidence="2" id="KW-1185">Reference proteome</keyword>